<dbReference type="AlphaFoldDB" id="A0A930VSB5"/>
<dbReference type="PROSITE" id="PS51186">
    <property type="entry name" value="GNAT"/>
    <property type="match status" value="1"/>
</dbReference>
<proteinExistence type="predicted"/>
<dbReference type="InterPro" id="IPR025289">
    <property type="entry name" value="DUF4081"/>
</dbReference>
<dbReference type="Pfam" id="PF00583">
    <property type="entry name" value="Acetyltransf_1"/>
    <property type="match status" value="1"/>
</dbReference>
<reference evidence="2" key="1">
    <citation type="submission" date="2020-11" db="EMBL/GenBank/DDBJ databases">
        <title>Nocardioides cynanchi sp. nov., isolated from soil of rhizosphere of Cynanchum wilfordii.</title>
        <authorList>
            <person name="Lee J.-S."/>
            <person name="Suh M.K."/>
            <person name="Kim J.-S."/>
        </authorList>
    </citation>
    <scope>NUCLEOTIDE SEQUENCE</scope>
    <source>
        <strain evidence="2">KCTC 19276</strain>
    </source>
</reference>
<dbReference type="PIRSF" id="PIRSF021603">
    <property type="entry name" value="UCP21603_acetyltransf"/>
    <property type="match status" value="1"/>
</dbReference>
<dbReference type="GO" id="GO:0016747">
    <property type="term" value="F:acyltransferase activity, transferring groups other than amino-acyl groups"/>
    <property type="evidence" value="ECO:0007669"/>
    <property type="project" value="InterPro"/>
</dbReference>
<name>A0A930VSB5_9ACTN</name>
<evidence type="ECO:0000313" key="2">
    <source>
        <dbReference type="EMBL" id="MBF4770093.1"/>
    </source>
</evidence>
<keyword evidence="3" id="KW-1185">Reference proteome</keyword>
<evidence type="ECO:0000259" key="1">
    <source>
        <dbReference type="PROSITE" id="PS51186"/>
    </source>
</evidence>
<sequence length="282" mass="30784">MRTTTRSGVRPLGASDLAEFLALTDRDPTVNVFAAHRARQTRLEPRLLGGEVWGRFVEGELVSACHVGANLVPVEAGPEDTAVFAERLLGRGRTVSTVVGPEQAVRSLWSHLEAPWGPPRETRWCQPHLVASGPPLVEPDPLVRPSRAEDFAALYPACVAMYTEELGVSPELGGAADGYRARVRQLIQFGWSFARYEAGRVVFKAEVAFATPTNAQVQGVWVTPERRGEGLAVGGMAAVVALVRSRISPVVSLYVNDWNQPARRAYDRVGFEQTATFSTVMY</sequence>
<dbReference type="InterPro" id="IPR016794">
    <property type="entry name" value="UCP21603_acetyltransf"/>
</dbReference>
<dbReference type="Gene3D" id="3.40.630.30">
    <property type="match status" value="1"/>
</dbReference>
<dbReference type="Pfam" id="PF13312">
    <property type="entry name" value="DUF4081"/>
    <property type="match status" value="1"/>
</dbReference>
<dbReference type="InterPro" id="IPR000182">
    <property type="entry name" value="GNAT_dom"/>
</dbReference>
<evidence type="ECO:0000313" key="3">
    <source>
        <dbReference type="Proteomes" id="UP000660668"/>
    </source>
</evidence>
<protein>
    <submittedName>
        <fullName evidence="2">GNAT family N-acetyltransferase</fullName>
    </submittedName>
</protein>
<dbReference type="SUPFAM" id="SSF55729">
    <property type="entry name" value="Acyl-CoA N-acyltransferases (Nat)"/>
    <property type="match status" value="1"/>
</dbReference>
<accession>A0A930VSB5</accession>
<dbReference type="Proteomes" id="UP000660668">
    <property type="component" value="Unassembled WGS sequence"/>
</dbReference>
<dbReference type="InterPro" id="IPR016181">
    <property type="entry name" value="Acyl_CoA_acyltransferase"/>
</dbReference>
<feature type="domain" description="N-acetyltransferase" evidence="1">
    <location>
        <begin position="141"/>
        <end position="282"/>
    </location>
</feature>
<dbReference type="RefSeq" id="WP_194698236.1">
    <property type="nucleotide sequence ID" value="NZ_JADKPO010000038.1"/>
</dbReference>
<organism evidence="2 3">
    <name type="scientific">Nocardioides agariphilus</name>
    <dbReference type="NCBI Taxonomy" id="433664"/>
    <lineage>
        <taxon>Bacteria</taxon>
        <taxon>Bacillati</taxon>
        <taxon>Actinomycetota</taxon>
        <taxon>Actinomycetes</taxon>
        <taxon>Propionibacteriales</taxon>
        <taxon>Nocardioidaceae</taxon>
        <taxon>Nocardioides</taxon>
    </lineage>
</organism>
<dbReference type="EMBL" id="JADKPO010000038">
    <property type="protein sequence ID" value="MBF4770093.1"/>
    <property type="molecule type" value="Genomic_DNA"/>
</dbReference>
<gene>
    <name evidence="2" type="ORF">ISU10_20155</name>
</gene>
<comment type="caution">
    <text evidence="2">The sequence shown here is derived from an EMBL/GenBank/DDBJ whole genome shotgun (WGS) entry which is preliminary data.</text>
</comment>